<dbReference type="PANTHER" id="PTHR43329">
    <property type="entry name" value="EPOXIDE HYDROLASE"/>
    <property type="match status" value="1"/>
</dbReference>
<comment type="caution">
    <text evidence="3">The sequence shown here is derived from an EMBL/GenBank/DDBJ whole genome shotgun (WGS) entry which is preliminary data.</text>
</comment>
<keyword evidence="1 3" id="KW-0378">Hydrolase</keyword>
<proteinExistence type="predicted"/>
<evidence type="ECO:0000256" key="1">
    <source>
        <dbReference type="ARBA" id="ARBA00022801"/>
    </source>
</evidence>
<dbReference type="AlphaFoldDB" id="A0A4R8V9Y5"/>
<gene>
    <name evidence="3" type="ORF">E3N84_08005</name>
</gene>
<organism evidence="3 4">
    <name type="scientific">Terrimesophilobacter mesophilus</name>
    <dbReference type="NCBI Taxonomy" id="433647"/>
    <lineage>
        <taxon>Bacteria</taxon>
        <taxon>Bacillati</taxon>
        <taxon>Actinomycetota</taxon>
        <taxon>Actinomycetes</taxon>
        <taxon>Micrococcales</taxon>
        <taxon>Microbacteriaceae</taxon>
        <taxon>Terrimesophilobacter</taxon>
    </lineage>
</organism>
<protein>
    <submittedName>
        <fullName evidence="3">Alpha/beta fold hydrolase</fullName>
    </submittedName>
</protein>
<feature type="domain" description="AB hydrolase-1" evidence="2">
    <location>
        <begin position="71"/>
        <end position="319"/>
    </location>
</feature>
<name>A0A4R8V9Y5_9MICO</name>
<accession>A0A4R8V9Y5</accession>
<dbReference type="Gene3D" id="3.40.50.1820">
    <property type="entry name" value="alpha/beta hydrolase"/>
    <property type="match status" value="1"/>
</dbReference>
<dbReference type="InterPro" id="IPR000639">
    <property type="entry name" value="Epox_hydrolase-like"/>
</dbReference>
<evidence type="ECO:0000259" key="2">
    <source>
        <dbReference type="Pfam" id="PF00561"/>
    </source>
</evidence>
<dbReference type="SUPFAM" id="SSF53474">
    <property type="entry name" value="alpha/beta-Hydrolases"/>
    <property type="match status" value="1"/>
</dbReference>
<dbReference type="PRINTS" id="PR00412">
    <property type="entry name" value="EPOXHYDRLASE"/>
</dbReference>
<reference evidence="3 4" key="1">
    <citation type="submission" date="2019-03" db="EMBL/GenBank/DDBJ databases">
        <title>Genomics of glacier-inhabiting Cryobacterium strains.</title>
        <authorList>
            <person name="Liu Q."/>
            <person name="Xin Y.-H."/>
        </authorList>
    </citation>
    <scope>NUCLEOTIDE SEQUENCE [LARGE SCALE GENOMIC DNA]</scope>
    <source>
        <strain evidence="3 4">CGMCC 1.10440</strain>
    </source>
</reference>
<dbReference type="GO" id="GO:0016787">
    <property type="term" value="F:hydrolase activity"/>
    <property type="evidence" value="ECO:0007669"/>
    <property type="project" value="UniProtKB-KW"/>
</dbReference>
<evidence type="ECO:0000313" key="4">
    <source>
        <dbReference type="Proteomes" id="UP000298488"/>
    </source>
</evidence>
<dbReference type="Pfam" id="PF00561">
    <property type="entry name" value="Abhydrolase_1"/>
    <property type="match status" value="1"/>
</dbReference>
<dbReference type="EMBL" id="SOFI01000003">
    <property type="protein sequence ID" value="TFB79994.1"/>
    <property type="molecule type" value="Genomic_DNA"/>
</dbReference>
<dbReference type="Proteomes" id="UP000298488">
    <property type="component" value="Unassembled WGS sequence"/>
</dbReference>
<dbReference type="OrthoDB" id="2987348at2"/>
<dbReference type="InterPro" id="IPR029058">
    <property type="entry name" value="AB_hydrolase_fold"/>
</dbReference>
<evidence type="ECO:0000313" key="3">
    <source>
        <dbReference type="EMBL" id="TFB79994.1"/>
    </source>
</evidence>
<keyword evidence="4" id="KW-1185">Reference proteome</keyword>
<sequence>MPSVPTSPTAASSARRRVLVMLEAYATTFLVTIHYERSNVSRMTEAVGIRSRVLTANGLRMNLVETGEGAPVLFLHGFPQSSRAWAPVMASLAERHHAIAPDLRGAGATDAPRGGYDSATIQADVLALLDELGLAQVDLVAHDWGALVGFDLCLNHPERIRRYVAIAVPAPYIRMSRALMAGMLKAMPHLWFQYVVATPGLGPALLSRGRQRLAHWLLRAFEVRPMNDDDVAAYVSTLRDPARAKAASRLYRKLILPGFMKIMGGAYRGRVLHTPTLVLFGADDALLPKDALAISPDDAPHTRVEFVPGGAHFVVDDNPDEVARRIRAFLE</sequence>
<dbReference type="InterPro" id="IPR000073">
    <property type="entry name" value="AB_hydrolase_1"/>
</dbReference>